<reference evidence="2 3" key="1">
    <citation type="submission" date="2020-04" db="EMBL/GenBank/DDBJ databases">
        <title>MicrobeNet Type strains.</title>
        <authorList>
            <person name="Nicholson A.C."/>
        </authorList>
    </citation>
    <scope>NUCLEOTIDE SEQUENCE [LARGE SCALE GENOMIC DNA]</scope>
    <source>
        <strain evidence="2 3">ATCC BAA-277</strain>
    </source>
</reference>
<keyword evidence="3" id="KW-1185">Reference proteome</keyword>
<dbReference type="RefSeq" id="WP_067634358.1">
    <property type="nucleotide sequence ID" value="NZ_JAAXPI010000001.1"/>
</dbReference>
<comment type="caution">
    <text evidence="2">The sequence shown here is derived from an EMBL/GenBank/DDBJ whole genome shotgun (WGS) entry which is preliminary data.</text>
</comment>
<accession>A0A846YW36</accession>
<sequence length="159" mass="17312">MAEFSLGPEFERYQRDMQQQMGDFAKMQESIRAAVGRGEAADGRVVAEYQAEGGLTKLDLDPRALRLPAVELSEEIRTAVNAAAQDFQTKAREASTAMFDMPDDPEKALDPGKALASLDKIANGFAGQLRTLAHELGIQQQRAKEAMDDYKGPGSPGPR</sequence>
<evidence type="ECO:0000256" key="1">
    <source>
        <dbReference type="SAM" id="MobiDB-lite"/>
    </source>
</evidence>
<dbReference type="EMBL" id="JAAXPI010000001">
    <property type="protein sequence ID" value="NKZ02456.1"/>
    <property type="molecule type" value="Genomic_DNA"/>
</dbReference>
<feature type="compositionally biased region" description="Basic and acidic residues" evidence="1">
    <location>
        <begin position="142"/>
        <end position="151"/>
    </location>
</feature>
<dbReference type="Pfam" id="PF02575">
    <property type="entry name" value="YbaB_DNA_bd"/>
    <property type="match status" value="1"/>
</dbReference>
<dbReference type="SUPFAM" id="SSF82607">
    <property type="entry name" value="YbaB-like"/>
    <property type="match status" value="1"/>
</dbReference>
<dbReference type="InterPro" id="IPR004401">
    <property type="entry name" value="YbaB/EbfC"/>
</dbReference>
<evidence type="ECO:0000313" key="3">
    <source>
        <dbReference type="Proteomes" id="UP000579250"/>
    </source>
</evidence>
<proteinExistence type="predicted"/>
<dbReference type="Proteomes" id="UP000579250">
    <property type="component" value="Unassembled WGS sequence"/>
</dbReference>
<dbReference type="AlphaFoldDB" id="A0A846YW36"/>
<gene>
    <name evidence="2" type="ORF">HGB48_01575</name>
</gene>
<name>A0A846YW36_9ACTN</name>
<dbReference type="InterPro" id="IPR036894">
    <property type="entry name" value="YbaB-like_sf"/>
</dbReference>
<dbReference type="GO" id="GO:0003677">
    <property type="term" value="F:DNA binding"/>
    <property type="evidence" value="ECO:0007669"/>
    <property type="project" value="InterPro"/>
</dbReference>
<organism evidence="2 3">
    <name type="scientific">Actinomadura latina</name>
    <dbReference type="NCBI Taxonomy" id="163603"/>
    <lineage>
        <taxon>Bacteria</taxon>
        <taxon>Bacillati</taxon>
        <taxon>Actinomycetota</taxon>
        <taxon>Actinomycetes</taxon>
        <taxon>Streptosporangiales</taxon>
        <taxon>Thermomonosporaceae</taxon>
        <taxon>Actinomadura</taxon>
    </lineage>
</organism>
<protein>
    <submittedName>
        <fullName evidence="2">YbaB/EbfC family nucleoid-associated protein</fullName>
    </submittedName>
</protein>
<feature type="region of interest" description="Disordered" evidence="1">
    <location>
        <begin position="140"/>
        <end position="159"/>
    </location>
</feature>
<evidence type="ECO:0000313" key="2">
    <source>
        <dbReference type="EMBL" id="NKZ02456.1"/>
    </source>
</evidence>
<dbReference type="Gene3D" id="3.30.1310.10">
    <property type="entry name" value="Nucleoid-associated protein YbaB-like domain"/>
    <property type="match status" value="1"/>
</dbReference>